<evidence type="ECO:0000259" key="1">
    <source>
        <dbReference type="Pfam" id="PF00501"/>
    </source>
</evidence>
<dbReference type="InterPro" id="IPR052987">
    <property type="entry name" value="Chloroplast_AMP-bd_Enzymes"/>
</dbReference>
<dbReference type="Gene3D" id="3.40.50.12780">
    <property type="entry name" value="N-terminal domain of ligase-like"/>
    <property type="match status" value="1"/>
</dbReference>
<dbReference type="PROSITE" id="PS00455">
    <property type="entry name" value="AMP_BINDING"/>
    <property type="match status" value="1"/>
</dbReference>
<feature type="domain" description="AMP-dependent synthetase/ligase" evidence="1">
    <location>
        <begin position="14"/>
        <end position="454"/>
    </location>
</feature>
<dbReference type="KEGG" id="sper:EW093_09000"/>
<sequence>MYKNLVQIPLEIEKKYPNRVSHRYRAGKTFVDKTYSEYIHDIELLTLGFLSIGIKEMDHVSFFVNNRYEWSVTDFALQSLRAISVPRGSDTSPKEASFIYDHSDSKYVIFETIEQLLDSKDLVSKSDKTFVVESGELPVEFKEKVVFYKELFDLGASRLKEDGTLFKELLSKIELNDVVSIIYTSGTTGNPKGVILTQNQFIENVYMTAPRMEIDERVGEVTVTVLPAWHAFERTFEYSGMSCGLSFVYSSLKYFSSDIVREKPHILASVPRIWDSIYTKMNVFMKSQPKFRRKIFYTLVNLNYNYKKSFSYFRKSYLRFEKENFFKRTFICCLSLFRIVFLFPIHLIAEKLFTSVREKIGGRLRCAISGGGSLPVAIDRFLASVGINVLNAYGMTECSPGIASRTIKRNTLGSVGSPFINTQIKILDDNMEHVKKGEKGTLYIKGPQVMSGYYKNEEATKEILSKDGWLCTGDLARETLYGDIVLVGRSKDTIVLLGGENIDPLTIEDKIQESEMVDHVMLLGQDKKGLTAFIALNDDALANFANDVKVKISDIFSFLHNDKEPTEEYKILEKKIKDELDKKITKESGFKPFEKITNVILVKNTFKIGQELTQTLKIKRKQIEKTYHSIISKFMDDHNDKK</sequence>
<dbReference type="PANTHER" id="PTHR43813:SF1">
    <property type="entry name" value="ACYL-ACTIVATING ENZYME 16, CHLOROPLASTIC-RELATED"/>
    <property type="match status" value="1"/>
</dbReference>
<dbReference type="InterPro" id="IPR020845">
    <property type="entry name" value="AMP-binding_CS"/>
</dbReference>
<dbReference type="InterPro" id="IPR042099">
    <property type="entry name" value="ANL_N_sf"/>
</dbReference>
<dbReference type="Pfam" id="PF00501">
    <property type="entry name" value="AMP-binding"/>
    <property type="match status" value="1"/>
</dbReference>
<reference evidence="2 3" key="1">
    <citation type="submission" date="2019-02" db="EMBL/GenBank/DDBJ databases">
        <authorList>
            <person name="Fomenkov A."/>
            <person name="Dubinina G."/>
            <person name="Grabovich M."/>
            <person name="Vincze T."/>
            <person name="Roberts R.J."/>
        </authorList>
    </citation>
    <scope>NUCLEOTIDE SEQUENCE [LARGE SCALE GENOMIC DNA]</scope>
    <source>
        <strain evidence="2 3">P</strain>
    </source>
</reference>
<accession>A0A5C1QDM9</accession>
<dbReference type="InterPro" id="IPR000873">
    <property type="entry name" value="AMP-dep_synth/lig_dom"/>
</dbReference>
<dbReference type="RefSeq" id="WP_149568074.1">
    <property type="nucleotide sequence ID" value="NZ_CP035807.1"/>
</dbReference>
<dbReference type="Pfam" id="PF23562">
    <property type="entry name" value="AMP-binding_C_3"/>
    <property type="match status" value="1"/>
</dbReference>
<organism evidence="2 3">
    <name type="scientific">Thiospirochaeta perfilievii</name>
    <dbReference type="NCBI Taxonomy" id="252967"/>
    <lineage>
        <taxon>Bacteria</taxon>
        <taxon>Pseudomonadati</taxon>
        <taxon>Spirochaetota</taxon>
        <taxon>Spirochaetia</taxon>
        <taxon>Spirochaetales</taxon>
        <taxon>Spirochaetaceae</taxon>
        <taxon>Thiospirochaeta</taxon>
    </lineage>
</organism>
<dbReference type="EMBL" id="CP035807">
    <property type="protein sequence ID" value="QEN04834.1"/>
    <property type="molecule type" value="Genomic_DNA"/>
</dbReference>
<dbReference type="OrthoDB" id="311554at2"/>
<evidence type="ECO:0000313" key="3">
    <source>
        <dbReference type="Proteomes" id="UP000323824"/>
    </source>
</evidence>
<dbReference type="Proteomes" id="UP000323824">
    <property type="component" value="Chromosome"/>
</dbReference>
<dbReference type="SUPFAM" id="SSF56801">
    <property type="entry name" value="Acetyl-CoA synthetase-like"/>
    <property type="match status" value="1"/>
</dbReference>
<keyword evidence="3" id="KW-1185">Reference proteome</keyword>
<proteinExistence type="predicted"/>
<dbReference type="PANTHER" id="PTHR43813">
    <property type="entry name" value="ACYL-ACTIVATING ENZYME 16, CHLOROPLASTIC-RELATED"/>
    <property type="match status" value="1"/>
</dbReference>
<evidence type="ECO:0000313" key="2">
    <source>
        <dbReference type="EMBL" id="QEN04834.1"/>
    </source>
</evidence>
<gene>
    <name evidence="2" type="ORF">EW093_09000</name>
</gene>
<protein>
    <recommendedName>
        <fullName evidence="1">AMP-dependent synthetase/ligase domain-containing protein</fullName>
    </recommendedName>
</protein>
<reference evidence="2 3" key="2">
    <citation type="submission" date="2019-09" db="EMBL/GenBank/DDBJ databases">
        <title>Complete Genome Sequence and Methylome Analysis of free living Spirochaetas.</title>
        <authorList>
            <person name="Leshcheva N."/>
            <person name="Mikheeva N."/>
        </authorList>
    </citation>
    <scope>NUCLEOTIDE SEQUENCE [LARGE SCALE GENOMIC DNA]</scope>
    <source>
        <strain evidence="2 3">P</strain>
    </source>
</reference>
<dbReference type="AlphaFoldDB" id="A0A5C1QDM9"/>
<name>A0A5C1QDM9_9SPIO</name>